<keyword evidence="2" id="KW-1185">Reference proteome</keyword>
<protein>
    <submittedName>
        <fullName evidence="1">Uncharacterized protein</fullName>
    </submittedName>
</protein>
<proteinExistence type="predicted"/>
<reference evidence="1 2" key="1">
    <citation type="journal article" date="2019" name="Genome Biol. Evol.">
        <title>Insights into the evolution of the New World diploid cottons (Gossypium, subgenus Houzingenia) based on genome sequencing.</title>
        <authorList>
            <person name="Grover C.E."/>
            <person name="Arick M.A. 2nd"/>
            <person name="Thrash A."/>
            <person name="Conover J.L."/>
            <person name="Sanders W.S."/>
            <person name="Peterson D.G."/>
            <person name="Frelichowski J.E."/>
            <person name="Scheffler J.A."/>
            <person name="Scheffler B.E."/>
            <person name="Wendel J.F."/>
        </authorList>
    </citation>
    <scope>NUCLEOTIDE SEQUENCE [LARGE SCALE GENOMIC DNA]</scope>
    <source>
        <strain evidence="1">185</strain>
        <tissue evidence="1">Leaf</tissue>
    </source>
</reference>
<organism evidence="1 2">
    <name type="scientific">Gossypium aridum</name>
    <name type="common">American cotton</name>
    <name type="synonym">Erioxylum aridum</name>
    <dbReference type="NCBI Taxonomy" id="34290"/>
    <lineage>
        <taxon>Eukaryota</taxon>
        <taxon>Viridiplantae</taxon>
        <taxon>Streptophyta</taxon>
        <taxon>Embryophyta</taxon>
        <taxon>Tracheophyta</taxon>
        <taxon>Spermatophyta</taxon>
        <taxon>Magnoliopsida</taxon>
        <taxon>eudicotyledons</taxon>
        <taxon>Gunneridae</taxon>
        <taxon>Pentapetalae</taxon>
        <taxon>rosids</taxon>
        <taxon>malvids</taxon>
        <taxon>Malvales</taxon>
        <taxon>Malvaceae</taxon>
        <taxon>Malvoideae</taxon>
        <taxon>Gossypium</taxon>
    </lineage>
</organism>
<name>A0A7J8XI26_GOSAI</name>
<gene>
    <name evidence="1" type="ORF">Goari_014515</name>
</gene>
<comment type="caution">
    <text evidence="1">The sequence shown here is derived from an EMBL/GenBank/DDBJ whole genome shotgun (WGS) entry which is preliminary data.</text>
</comment>
<dbReference type="EMBL" id="JABFAA010000007">
    <property type="protein sequence ID" value="MBA0686948.1"/>
    <property type="molecule type" value="Genomic_DNA"/>
</dbReference>
<evidence type="ECO:0000313" key="1">
    <source>
        <dbReference type="EMBL" id="MBA0686948.1"/>
    </source>
</evidence>
<evidence type="ECO:0000313" key="2">
    <source>
        <dbReference type="Proteomes" id="UP000593577"/>
    </source>
</evidence>
<dbReference type="AlphaFoldDB" id="A0A7J8XI26"/>
<accession>A0A7J8XI26</accession>
<sequence length="145" mass="15963">MADLSGVNFRKGNFNKFIKHDENGKGQRLLGWSLKKGVWIRRAIVGLNRVAKVDMTLAIVEGFSAGKKVPGSIGKGTSVRKGRVLNKIINDHGERFKISKNTRITLLNMINCMVELINTQIKIGSSKRMIVPVSKQQGVGTSSTK</sequence>
<dbReference type="Proteomes" id="UP000593577">
    <property type="component" value="Unassembled WGS sequence"/>
</dbReference>